<comment type="caution">
    <text evidence="1">The sequence shown here is derived from an EMBL/GenBank/DDBJ whole genome shotgun (WGS) entry which is preliminary data.</text>
</comment>
<gene>
    <name evidence="1" type="ORF">NM203_11310</name>
</gene>
<organism evidence="1 2">
    <name type="scientific">Mycolicibacterium arenosum</name>
    <dbReference type="NCBI Taxonomy" id="2952157"/>
    <lineage>
        <taxon>Bacteria</taxon>
        <taxon>Bacillati</taxon>
        <taxon>Actinomycetota</taxon>
        <taxon>Actinomycetes</taxon>
        <taxon>Mycobacteriales</taxon>
        <taxon>Mycobacteriaceae</taxon>
        <taxon>Mycolicibacterium</taxon>
    </lineage>
</organism>
<keyword evidence="2" id="KW-1185">Reference proteome</keyword>
<evidence type="ECO:0000313" key="1">
    <source>
        <dbReference type="EMBL" id="MCP9272772.1"/>
    </source>
</evidence>
<dbReference type="EMBL" id="JANDBD010000004">
    <property type="protein sequence ID" value="MCP9272772.1"/>
    <property type="molecule type" value="Genomic_DNA"/>
</dbReference>
<reference evidence="1 2" key="1">
    <citation type="submission" date="2022-06" db="EMBL/GenBank/DDBJ databases">
        <title>Mycolicibacterium sp. CAU 1645 isolated from seawater.</title>
        <authorList>
            <person name="Kim W."/>
        </authorList>
    </citation>
    <scope>NUCLEOTIDE SEQUENCE [LARGE SCALE GENOMIC DNA]</scope>
    <source>
        <strain evidence="1 2">CAU 1645</strain>
    </source>
</reference>
<name>A0ABT1M4M1_9MYCO</name>
<accession>A0ABT1M4M1</accession>
<proteinExistence type="predicted"/>
<dbReference type="RefSeq" id="WP_255059994.1">
    <property type="nucleotide sequence ID" value="NZ_JANDBD010000004.1"/>
</dbReference>
<evidence type="ECO:0000313" key="2">
    <source>
        <dbReference type="Proteomes" id="UP001651690"/>
    </source>
</evidence>
<sequence>MTDTAGQRLRDQLDEALERTGRERNVSLQWDERELAHLDAAQAAADTAELLAVRLDDPELDPALVVRLGAERRLQLKAVADHVDRLSIWAEVPKSARHVKAGQARWDHWRANTSKETA</sequence>
<dbReference type="Proteomes" id="UP001651690">
    <property type="component" value="Unassembled WGS sequence"/>
</dbReference>
<protein>
    <recommendedName>
        <fullName evidence="3">DUF222 domain-containing protein</fullName>
    </recommendedName>
</protein>
<evidence type="ECO:0008006" key="3">
    <source>
        <dbReference type="Google" id="ProtNLM"/>
    </source>
</evidence>